<feature type="compositionally biased region" description="Pro residues" evidence="1">
    <location>
        <begin position="88"/>
        <end position="110"/>
    </location>
</feature>
<feature type="region of interest" description="Disordered" evidence="1">
    <location>
        <begin position="1220"/>
        <end position="1250"/>
    </location>
</feature>
<dbReference type="InterPro" id="IPR041078">
    <property type="entry name" value="Plavaka"/>
</dbReference>
<feature type="compositionally biased region" description="Pro residues" evidence="1">
    <location>
        <begin position="1265"/>
        <end position="1274"/>
    </location>
</feature>
<feature type="compositionally biased region" description="Acidic residues" evidence="1">
    <location>
        <begin position="1072"/>
        <end position="1120"/>
    </location>
</feature>
<feature type="region of interest" description="Disordered" evidence="1">
    <location>
        <begin position="1066"/>
        <end position="1134"/>
    </location>
</feature>
<reference evidence="3" key="1">
    <citation type="submission" date="2023-03" db="EMBL/GenBank/DDBJ databases">
        <title>Massive genome expansion in bonnet fungi (Mycena s.s.) driven by repeated elements and novel gene families across ecological guilds.</title>
        <authorList>
            <consortium name="Lawrence Berkeley National Laboratory"/>
            <person name="Harder C.B."/>
            <person name="Miyauchi S."/>
            <person name="Viragh M."/>
            <person name="Kuo A."/>
            <person name="Thoen E."/>
            <person name="Andreopoulos B."/>
            <person name="Lu D."/>
            <person name="Skrede I."/>
            <person name="Drula E."/>
            <person name="Henrissat B."/>
            <person name="Morin E."/>
            <person name="Kohler A."/>
            <person name="Barry K."/>
            <person name="LaButti K."/>
            <person name="Morin E."/>
            <person name="Salamov A."/>
            <person name="Lipzen A."/>
            <person name="Mereny Z."/>
            <person name="Hegedus B."/>
            <person name="Baldrian P."/>
            <person name="Stursova M."/>
            <person name="Weitz H."/>
            <person name="Taylor A."/>
            <person name="Grigoriev I.V."/>
            <person name="Nagy L.G."/>
            <person name="Martin F."/>
            <person name="Kauserud H."/>
        </authorList>
    </citation>
    <scope>NUCLEOTIDE SEQUENCE</scope>
    <source>
        <strain evidence="3">CBHHK002</strain>
    </source>
</reference>
<comment type="caution">
    <text evidence="3">The sequence shown here is derived from an EMBL/GenBank/DDBJ whole genome shotgun (WGS) entry which is preliminary data.</text>
</comment>
<protein>
    <submittedName>
        <fullName evidence="3">Uncharacterized protein</fullName>
    </submittedName>
</protein>
<proteinExistence type="predicted"/>
<accession>A0AAD7E8F4</accession>
<organism evidence="3 4">
    <name type="scientific">Mycena albidolilacea</name>
    <dbReference type="NCBI Taxonomy" id="1033008"/>
    <lineage>
        <taxon>Eukaryota</taxon>
        <taxon>Fungi</taxon>
        <taxon>Dikarya</taxon>
        <taxon>Basidiomycota</taxon>
        <taxon>Agaricomycotina</taxon>
        <taxon>Agaricomycetes</taxon>
        <taxon>Agaricomycetidae</taxon>
        <taxon>Agaricales</taxon>
        <taxon>Marasmiineae</taxon>
        <taxon>Mycenaceae</taxon>
        <taxon>Mycena</taxon>
    </lineage>
</organism>
<feature type="compositionally biased region" description="Low complexity" evidence="1">
    <location>
        <begin position="1275"/>
        <end position="1287"/>
    </location>
</feature>
<evidence type="ECO:0000313" key="3">
    <source>
        <dbReference type="EMBL" id="KAJ7302120.1"/>
    </source>
</evidence>
<sequence length="1714" mass="191885">MKLTLLSYLLFFMLVCCAICLKKFDSEVGICHHHSTCTKYAQSQAALTSRGLGRTSTTAPTCRGHAHLASTPVPQRRDSDMPDAPMMSPEPSPPPAVASPPAVPSHPSTPPAVLTQTSRPARNYRVPKDTMRTACNRFGVFREYPHCPSYDPDHLMQFEDLANVPTRPPDLVPFDDLVPAEQPPPPWPFRNMTIFRFMSWLNSDSSFKSEAKATRMAAEVIGARDFQVADLAGFNAHHENKVLDNAKIAAAVDGVPWMKDGWKEVSVVLELPDGAKNMPPQQFTVSGLRYRPIVDVIKTAFAEVTALQFHLTPFKHFQTMAAGTQERVYDEVYTSEAWLVAHEALQRSPHEPGCKLERVIAALMWWSDLTHLASFGTTKAWPLYLYFTNLSKYIQSIFELAQHQLPDSIDDFIATFVKGKTRQTSLLTHCHRELMHQIWKLMLDDEFMHAVLLATIRDKGYCPCPQCLISKKSFDKMGLVYNLCARISNTRKYFWNKVKAARDMIYNLGLAPTGKQIDALLQEFSLVPTINVFAEKLGPFGFDFHPMPIVDHLHEWSLGVWKATFAHIIRVLYAALPPEEGVHKLNARFWQIPSFSCGTVRRFCSNASEMKKLAGHNYDNLLTNIIPCIEGLLLEPFNSRLLTTLFRLSEWNALAKLHMHTEPTLAYFKKTTTVISQELRSFAATTQAEYKTVELPGETASRARRGAHKSAAAATSNPTALPLPPPPPASSRYKFLNLFTYKFHLLGDYLRLIRLFGTVDSQGELAHRFIKRLYRQTNKNDAIKQMTQLERRGTHLRRVALSATSLRNHTCPPTFSDNDTALYTGLDVHHQISKLRKDHVHLLKFTNDNANDPAKKRFIPKLKDHLLSRLLNQDFDGNETQYSEAQRNTVKIIHSKIYLVQTMHVNFTTYNMRRDQDIINPWTHPNVMVLVPETTDPHPFCFKAARLPKIGFVPDTDDSTFGFLDLSLVLRSCHLVPAFAEGCTNLLLNLPPGQVTCTRPADETEDWENYYVIIWADRNIFMRYFGNGISHAAHRDLIWAGQDDSDINSLADKGDKDVDDAAYILGTGDAQEPQDDEMDSDNNDDELMSDGEEDSGEEGEDSGEEGEDSGEEDEDEDFKFDDEGRSEGHTSSSNNCIGIVAQYNTDSTLSTAPRIVAADEQSKRIVDCSSLRVNAVFHLGLAAIGGGLTAGRFGGGTGLDCFCLVGPVDVRTGGCARDVGEEDSTGRLAQAGSGREDIGREPRIRSPRSPPRLMVNISALLASSPPHPSQPPPYQHQHQQPQKPTQPTYALAEAAHYTHVKKIVRRLIVECVLDVTNTDATVEAGLSASHKPLDPAMGAERMNLADVVWQLIEEGMWFDGMDRSAERRNARVEDEEDEQQRECKTEKKRRHRTEGSDDSNNTKPTAAGKRKHEEKQRKEKRACARVVEQEIKRRPSSVRLAHHHVIVNAPSAARGGNINKVTHASPTTTTISVLPAPTPAVKENKETPREKDSNGTPCEMHIPAKDETTAGAESIIKLLEDDRMYKWSSNRGEKGNGLEELTPQKLADRVLLVNREEYEDHNEEEERVGVPACERLVDELEGEPQRGGTPPKYSRSGARLPPSWTMWRPRALDWHPSARASILDSAKSLPDSSTLDMTTLSEDSYNPTCSVIPSSAATNCKHFLWIHTILLAVQIRLGSGVLVTTIYLATTLTDIPSRLFMVTVKSHGFESLMQ</sequence>
<feature type="region of interest" description="Disordered" evidence="1">
    <location>
        <begin position="1262"/>
        <end position="1287"/>
    </location>
</feature>
<feature type="region of interest" description="Disordered" evidence="1">
    <location>
        <begin position="1368"/>
        <end position="1424"/>
    </location>
</feature>
<feature type="region of interest" description="Disordered" evidence="1">
    <location>
        <begin position="53"/>
        <end position="124"/>
    </location>
</feature>
<evidence type="ECO:0000256" key="1">
    <source>
        <dbReference type="SAM" id="MobiDB-lite"/>
    </source>
</evidence>
<evidence type="ECO:0000313" key="4">
    <source>
        <dbReference type="Proteomes" id="UP001218218"/>
    </source>
</evidence>
<feature type="chain" id="PRO_5042167204" evidence="2">
    <location>
        <begin position="21"/>
        <end position="1714"/>
    </location>
</feature>
<dbReference type="Pfam" id="PF18759">
    <property type="entry name" value="Plavaka"/>
    <property type="match status" value="1"/>
</dbReference>
<keyword evidence="2" id="KW-0732">Signal</keyword>
<gene>
    <name evidence="3" type="ORF">DFH08DRAFT_991940</name>
</gene>
<feature type="compositionally biased region" description="Low complexity" evidence="1">
    <location>
        <begin position="709"/>
        <end position="720"/>
    </location>
</feature>
<feature type="compositionally biased region" description="Basic and acidic residues" evidence="1">
    <location>
        <begin position="1234"/>
        <end position="1244"/>
    </location>
</feature>
<evidence type="ECO:0000256" key="2">
    <source>
        <dbReference type="SAM" id="SignalP"/>
    </source>
</evidence>
<dbReference type="EMBL" id="JARIHO010000121">
    <property type="protein sequence ID" value="KAJ7302120.1"/>
    <property type="molecule type" value="Genomic_DNA"/>
</dbReference>
<name>A0AAD7E8F4_9AGAR</name>
<feature type="signal peptide" evidence="2">
    <location>
        <begin position="1"/>
        <end position="20"/>
    </location>
</feature>
<keyword evidence="4" id="KW-1185">Reference proteome</keyword>
<feature type="region of interest" description="Disordered" evidence="1">
    <location>
        <begin position="696"/>
        <end position="726"/>
    </location>
</feature>
<dbReference type="Proteomes" id="UP001218218">
    <property type="component" value="Unassembled WGS sequence"/>
</dbReference>
<feature type="region of interest" description="Disordered" evidence="1">
    <location>
        <begin position="1480"/>
        <end position="1502"/>
    </location>
</feature>
<feature type="compositionally biased region" description="Basic and acidic residues" evidence="1">
    <location>
        <begin position="1482"/>
        <end position="1493"/>
    </location>
</feature>